<dbReference type="SUPFAM" id="SSF160904">
    <property type="entry name" value="Jann2411-like"/>
    <property type="match status" value="1"/>
</dbReference>
<dbReference type="EMBL" id="SOAW01000001">
    <property type="protein sequence ID" value="TDT32911.1"/>
    <property type="molecule type" value="Genomic_DNA"/>
</dbReference>
<comment type="caution">
    <text evidence="2">The sequence shown here is derived from an EMBL/GenBank/DDBJ whole genome shotgun (WGS) entry which is preliminary data.</text>
</comment>
<evidence type="ECO:0000313" key="3">
    <source>
        <dbReference type="Proteomes" id="UP000295371"/>
    </source>
</evidence>
<evidence type="ECO:0000259" key="1">
    <source>
        <dbReference type="Pfam" id="PF11706"/>
    </source>
</evidence>
<dbReference type="Gene3D" id="1.10.3300.10">
    <property type="entry name" value="Jann2411-like domain"/>
    <property type="match status" value="1"/>
</dbReference>
<proteinExistence type="predicted"/>
<dbReference type="AlphaFoldDB" id="A0A4R7J6A5"/>
<dbReference type="Pfam" id="PF11706">
    <property type="entry name" value="zf-CGNR"/>
    <property type="match status" value="1"/>
</dbReference>
<dbReference type="InterPro" id="IPR021005">
    <property type="entry name" value="Znf_CGNR"/>
</dbReference>
<keyword evidence="3" id="KW-1185">Reference proteome</keyword>
<feature type="domain" description="Zinc finger CGNR" evidence="1">
    <location>
        <begin position="128"/>
        <end position="169"/>
    </location>
</feature>
<evidence type="ECO:0000313" key="2">
    <source>
        <dbReference type="EMBL" id="TDT32911.1"/>
    </source>
</evidence>
<sequence>MLINPYGAEPVRLAVALVRELPTSPAELTEVCLDHGVEVELPATVTDIDRLADFLDSWQSVVDVGEEVQRAARLNDLLARYAEHPRLTDHTGRWHLHYRPDRVGLAHLLSTMITVGTALHLTERGMDRLGRCGASDCDLPFADLSRNGTQRYCSPRCGTREAVRRHRSQRPRN</sequence>
<protein>
    <submittedName>
        <fullName evidence="2">CGNR zinc finger protein</fullName>
    </submittedName>
</protein>
<dbReference type="PANTHER" id="PTHR35525:SF3">
    <property type="entry name" value="BLL6575 PROTEIN"/>
    <property type="match status" value="1"/>
</dbReference>
<dbReference type="RefSeq" id="WP_133753495.1">
    <property type="nucleotide sequence ID" value="NZ_CP171129.1"/>
</dbReference>
<reference evidence="2 3" key="1">
    <citation type="submission" date="2019-03" db="EMBL/GenBank/DDBJ databases">
        <title>Genomic Encyclopedia of Archaeal and Bacterial Type Strains, Phase II (KMG-II): from individual species to whole genera.</title>
        <authorList>
            <person name="Goeker M."/>
        </authorList>
    </citation>
    <scope>NUCLEOTIDE SEQUENCE [LARGE SCALE GENOMIC DNA]</scope>
    <source>
        <strain evidence="2 3">DSM 24323</strain>
    </source>
</reference>
<dbReference type="InterPro" id="IPR010852">
    <property type="entry name" value="ABATE"/>
</dbReference>
<organism evidence="2 3">
    <name type="scientific">Naumannella halotolerans</name>
    <dbReference type="NCBI Taxonomy" id="993414"/>
    <lineage>
        <taxon>Bacteria</taxon>
        <taxon>Bacillati</taxon>
        <taxon>Actinomycetota</taxon>
        <taxon>Actinomycetes</taxon>
        <taxon>Propionibacteriales</taxon>
        <taxon>Propionibacteriaceae</taxon>
        <taxon>Naumannella</taxon>
    </lineage>
</organism>
<name>A0A4R7J6A5_9ACTN</name>
<accession>A0A4R7J6A5</accession>
<gene>
    <name evidence="2" type="ORF">CLV29_0502</name>
</gene>
<dbReference type="Proteomes" id="UP000295371">
    <property type="component" value="Unassembled WGS sequence"/>
</dbReference>
<dbReference type="OrthoDB" id="3531194at2"/>
<dbReference type="PANTHER" id="PTHR35525">
    <property type="entry name" value="BLL6575 PROTEIN"/>
    <property type="match status" value="1"/>
</dbReference>
<dbReference type="InterPro" id="IPR023286">
    <property type="entry name" value="ABATE_dom_sf"/>
</dbReference>